<keyword evidence="2 3" id="KW-0233">DNA recombination</keyword>
<comment type="function">
    <text evidence="3">Plays an important role in DNA replication, recombination and repair. Binds to ssDNA and to an array of partner proteins to recruit them to their sites of action during DNA metabolism.</text>
</comment>
<keyword evidence="3" id="KW-0235">DNA replication</keyword>
<dbReference type="InterPro" id="IPR011344">
    <property type="entry name" value="ssDNA-bd"/>
</dbReference>
<dbReference type="RefSeq" id="WP_092495911.1">
    <property type="nucleotide sequence ID" value="NZ_FOFG01000004.1"/>
</dbReference>
<dbReference type="AlphaFoldDB" id="A0A1H9F6R6"/>
<keyword evidence="3" id="KW-0227">DNA damage</keyword>
<dbReference type="Gene3D" id="2.40.50.140">
    <property type="entry name" value="Nucleic acid-binding proteins"/>
    <property type="match status" value="1"/>
</dbReference>
<keyword evidence="3" id="KW-0234">DNA repair</keyword>
<dbReference type="GO" id="GO:0003697">
    <property type="term" value="F:single-stranded DNA binding"/>
    <property type="evidence" value="ECO:0007669"/>
    <property type="project" value="UniProtKB-UniRule"/>
</dbReference>
<dbReference type="STRING" id="1855383.SAMN05216548_10421"/>
<protein>
    <recommendedName>
        <fullName evidence="3 4">Single-stranded DNA-binding protein</fullName>
        <shortName evidence="3">SSB</shortName>
    </recommendedName>
</protein>
<evidence type="ECO:0000256" key="5">
    <source>
        <dbReference type="SAM" id="MobiDB-lite"/>
    </source>
</evidence>
<dbReference type="PANTHER" id="PTHR10302">
    <property type="entry name" value="SINGLE-STRANDED DNA-BINDING PROTEIN"/>
    <property type="match status" value="1"/>
</dbReference>
<evidence type="ECO:0000313" key="6">
    <source>
        <dbReference type="EMBL" id="SEQ33676.1"/>
    </source>
</evidence>
<dbReference type="SUPFAM" id="SSF50249">
    <property type="entry name" value="Nucleic acid-binding proteins"/>
    <property type="match status" value="1"/>
</dbReference>
<dbReference type="PROSITE" id="PS50935">
    <property type="entry name" value="SSB"/>
    <property type="match status" value="1"/>
</dbReference>
<evidence type="ECO:0000256" key="1">
    <source>
        <dbReference type="ARBA" id="ARBA00023125"/>
    </source>
</evidence>
<dbReference type="GO" id="GO:0006310">
    <property type="term" value="P:DNA recombination"/>
    <property type="evidence" value="ECO:0007669"/>
    <property type="project" value="UniProtKB-UniRule"/>
</dbReference>
<organism evidence="6 7">
    <name type="scientific">Faunimonas pinastri</name>
    <dbReference type="NCBI Taxonomy" id="1855383"/>
    <lineage>
        <taxon>Bacteria</taxon>
        <taxon>Pseudomonadati</taxon>
        <taxon>Pseudomonadota</taxon>
        <taxon>Alphaproteobacteria</taxon>
        <taxon>Hyphomicrobiales</taxon>
        <taxon>Afifellaceae</taxon>
        <taxon>Faunimonas</taxon>
    </lineage>
</organism>
<evidence type="ECO:0000256" key="4">
    <source>
        <dbReference type="RuleBase" id="RU000524"/>
    </source>
</evidence>
<evidence type="ECO:0000256" key="3">
    <source>
        <dbReference type="HAMAP-Rule" id="MF_00984"/>
    </source>
</evidence>
<proteinExistence type="inferred from homology"/>
<keyword evidence="7" id="KW-1185">Reference proteome</keyword>
<feature type="region of interest" description="Disordered" evidence="5">
    <location>
        <begin position="117"/>
        <end position="150"/>
    </location>
</feature>
<dbReference type="HAMAP" id="MF_00984">
    <property type="entry name" value="SSB"/>
    <property type="match status" value="1"/>
</dbReference>
<gene>
    <name evidence="6" type="ORF">SAMN05216548_10421</name>
</gene>
<comment type="subunit">
    <text evidence="3">Homotetramer.</text>
</comment>
<dbReference type="GO" id="GO:0006281">
    <property type="term" value="P:DNA repair"/>
    <property type="evidence" value="ECO:0007669"/>
    <property type="project" value="UniProtKB-UniRule"/>
</dbReference>
<name>A0A1H9F6R6_9HYPH</name>
<dbReference type="InterPro" id="IPR012340">
    <property type="entry name" value="NA-bd_OB-fold"/>
</dbReference>
<dbReference type="Pfam" id="PF00436">
    <property type="entry name" value="SSB"/>
    <property type="match status" value="1"/>
</dbReference>
<evidence type="ECO:0000256" key="2">
    <source>
        <dbReference type="ARBA" id="ARBA00023172"/>
    </source>
</evidence>
<dbReference type="GO" id="GO:0009295">
    <property type="term" value="C:nucleoid"/>
    <property type="evidence" value="ECO:0007669"/>
    <property type="project" value="TreeGrafter"/>
</dbReference>
<comment type="caution">
    <text evidence="3">Lacks conserved residue(s) required for the propagation of feature annotation.</text>
</comment>
<dbReference type="Proteomes" id="UP000199647">
    <property type="component" value="Unassembled WGS sequence"/>
</dbReference>
<evidence type="ECO:0000313" key="7">
    <source>
        <dbReference type="Proteomes" id="UP000199647"/>
    </source>
</evidence>
<keyword evidence="1 3" id="KW-0238">DNA-binding</keyword>
<reference evidence="6 7" key="1">
    <citation type="submission" date="2016-10" db="EMBL/GenBank/DDBJ databases">
        <authorList>
            <person name="de Groot N.N."/>
        </authorList>
    </citation>
    <scope>NUCLEOTIDE SEQUENCE [LARGE SCALE GENOMIC DNA]</scope>
    <source>
        <strain evidence="6 7">A52C2</strain>
    </source>
</reference>
<dbReference type="OrthoDB" id="9809878at2"/>
<dbReference type="CDD" id="cd04496">
    <property type="entry name" value="SSB_OBF"/>
    <property type="match status" value="1"/>
</dbReference>
<dbReference type="GO" id="GO:0006260">
    <property type="term" value="P:DNA replication"/>
    <property type="evidence" value="ECO:0007669"/>
    <property type="project" value="UniProtKB-UniRule"/>
</dbReference>
<dbReference type="EMBL" id="FOFG01000004">
    <property type="protein sequence ID" value="SEQ33676.1"/>
    <property type="molecule type" value="Genomic_DNA"/>
</dbReference>
<dbReference type="InterPro" id="IPR000424">
    <property type="entry name" value="Primosome_PriB/ssb"/>
</dbReference>
<dbReference type="PANTHER" id="PTHR10302:SF27">
    <property type="entry name" value="SINGLE-STRANDED DNA-BINDING PROTEIN"/>
    <property type="match status" value="1"/>
</dbReference>
<sequence length="150" mass="16302">MQGMNTAMLIGNVGRDPEIRRTASGKPVAGFSLATTKSWKDRESGEKKQATEWHHIVVFSEGLVGVVEQYVRKGTPLFIQGEIRTRKWTDQGNTDRYTTEIVLNGFDAKLNLLGSGGGGRPGLPDNDAGYGGGEASSPPRHDDLDDEIPF</sequence>
<feature type="short sequence motif" description="Important for interaction with partner proteins" evidence="3">
    <location>
        <begin position="145"/>
        <end position="150"/>
    </location>
</feature>
<accession>A0A1H9F6R6</accession>
<dbReference type="NCBIfam" id="TIGR00621">
    <property type="entry name" value="ssb"/>
    <property type="match status" value="1"/>
</dbReference>